<dbReference type="Proteomes" id="UP001634394">
    <property type="component" value="Unassembled WGS sequence"/>
</dbReference>
<dbReference type="AlphaFoldDB" id="A0ABD3VZL9"/>
<evidence type="ECO:0000313" key="2">
    <source>
        <dbReference type="Proteomes" id="UP001634394"/>
    </source>
</evidence>
<keyword evidence="2" id="KW-1185">Reference proteome</keyword>
<dbReference type="Gene3D" id="1.20.1270.60">
    <property type="entry name" value="Arfaptin homology (AH) domain/BAR domain"/>
    <property type="match status" value="1"/>
</dbReference>
<organism evidence="1 2">
    <name type="scientific">Sinanodonta woodiana</name>
    <name type="common">Chinese pond mussel</name>
    <name type="synonym">Anodonta woodiana</name>
    <dbReference type="NCBI Taxonomy" id="1069815"/>
    <lineage>
        <taxon>Eukaryota</taxon>
        <taxon>Metazoa</taxon>
        <taxon>Spiralia</taxon>
        <taxon>Lophotrochozoa</taxon>
        <taxon>Mollusca</taxon>
        <taxon>Bivalvia</taxon>
        <taxon>Autobranchia</taxon>
        <taxon>Heteroconchia</taxon>
        <taxon>Palaeoheterodonta</taxon>
        <taxon>Unionida</taxon>
        <taxon>Unionoidea</taxon>
        <taxon>Unionidae</taxon>
        <taxon>Unioninae</taxon>
        <taxon>Sinanodonta</taxon>
    </lineage>
</organism>
<comment type="caution">
    <text evidence="1">The sequence shown here is derived from an EMBL/GenBank/DDBJ whole genome shotgun (WGS) entry which is preliminary data.</text>
</comment>
<sequence length="231" mass="27117">MANFVIFRGFQNDKTVRLLTNMDRWKKYLDKMAKASQTFFEETMEIVQDLENDIGDLHIDTNENGIHWKTTLELNVKAFRVRAEAAQIVAEIDREAVKNLNSYVKDKKVVKEIKETEKDFKEAKKSFSKIADKLDAKHKKVTSIYRHLQKLRGGNVEAVKELVKAQRKLLKARKDFNSTADKEETKRQNLIHISDRYEIQAKHVTTDKINCLVSTWKKLFEKQARLSFNER</sequence>
<protein>
    <submittedName>
        <fullName evidence="1">Uncharacterized protein</fullName>
    </submittedName>
</protein>
<proteinExistence type="predicted"/>
<dbReference type="InterPro" id="IPR027267">
    <property type="entry name" value="AH/BAR_dom_sf"/>
</dbReference>
<accession>A0ABD3VZL9</accession>
<reference evidence="1 2" key="1">
    <citation type="submission" date="2024-11" db="EMBL/GenBank/DDBJ databases">
        <title>Chromosome-level genome assembly of the freshwater bivalve Anodonta woodiana.</title>
        <authorList>
            <person name="Chen X."/>
        </authorList>
    </citation>
    <scope>NUCLEOTIDE SEQUENCE [LARGE SCALE GENOMIC DNA]</scope>
    <source>
        <strain evidence="1">MN2024</strain>
        <tissue evidence="1">Gills</tissue>
    </source>
</reference>
<gene>
    <name evidence="1" type="ORF">ACJMK2_044279</name>
</gene>
<evidence type="ECO:0000313" key="1">
    <source>
        <dbReference type="EMBL" id="KAL3867042.1"/>
    </source>
</evidence>
<dbReference type="EMBL" id="JBJQND010000009">
    <property type="protein sequence ID" value="KAL3867042.1"/>
    <property type="molecule type" value="Genomic_DNA"/>
</dbReference>
<name>A0ABD3VZL9_SINWO</name>